<dbReference type="Gene3D" id="2.60.40.10">
    <property type="entry name" value="Immunoglobulins"/>
    <property type="match status" value="2"/>
</dbReference>
<gene>
    <name evidence="1" type="ORF">HGMM_F08F10C14</name>
</gene>
<reference evidence="1" key="2">
    <citation type="journal article" date="2012" name="PLoS ONE">
        <title>A Deeply Branching Thermophilic Bacterium with an Ancient Acetyl-CoA Pathway Dominates a Subsurface Ecosystem.</title>
        <authorList>
            <person name="Takami H."/>
            <person name="Noguchi H."/>
            <person name="Takaki Y."/>
            <person name="Uchiyama I."/>
            <person name="Toyoda A."/>
            <person name="Nishi S."/>
            <person name="Chee G.-J."/>
            <person name="Arai W."/>
            <person name="Nunoura T."/>
            <person name="Itoh T."/>
            <person name="Hattori M."/>
            <person name="Takai K."/>
        </authorList>
    </citation>
    <scope>NUCLEOTIDE SEQUENCE</scope>
</reference>
<organism evidence="1">
    <name type="scientific">uncultured Planctomycetota bacterium</name>
    <dbReference type="NCBI Taxonomy" id="120965"/>
    <lineage>
        <taxon>Bacteria</taxon>
        <taxon>Pseudomonadati</taxon>
        <taxon>Planctomycetota</taxon>
        <taxon>environmental samples</taxon>
    </lineage>
</organism>
<accession>H5SCA9</accession>
<protein>
    <recommendedName>
        <fullName evidence="2">Cadherin domain-containing protein</fullName>
    </recommendedName>
</protein>
<name>H5SCA9_9BACT</name>
<dbReference type="Pfam" id="PF05345">
    <property type="entry name" value="He_PIG"/>
    <property type="match status" value="1"/>
</dbReference>
<sequence length="828" mass="92535">MTYTLAGAPAGVSVTYVDANNAGLGPSAYLQRTIAYSNVPSNQPPKDFQVTVTVTASTDPPQIHTYTFTWTISDTNRIAPLGPFTNKEGERVEIAVGAYDALGNTLTYQLSGQPGTLTIDTATGLISGYISYRSVTASEGVKTFHVTVSVTGGDATDYRTFAWTIEDVDWFSQSLVAENWEGERLTLELPDTDAEGNPVTYISANGMPTGLSFDAAAGRFSGGISYANADGDTPLRDYRVSVSYQVSGVTATHILVWRIHDVNRIADIGDQVRAEGERLFIPVGPKRDRLGNILYYYVEGLPNGLLVQDSSEGDVAEISGFISYGNVVSNEGPRTYQIEVAVSDGLAIDRRTFQWTIHDTNRIPEIEPTLFYEGQYVRYFLNGYDASGESFTYALEGLDAIPGLRFDNSRGMIYGYISPNTVSESEGSRVFTLRAELHGVDAVDWRTFRWTIVNRDLFQDGETLILEHYEGDRIELVLPGATAVEGILPPGLTIQSEGYGLVITGTISSDAVDENDPSGSREYTLQVRDDDNTAPAQKMLVFHVVDVDERDTEKYWVQQALEKIKYDPKKIYGVKPSERAKEYIGMNAVITALYAEIFQTDPERYAWAGMATYASGIVGRYMLWIYRPSGRLEIHEINVLGYINVSIYKDLYWLFMADQAGRLKKIIELNTFEKLRGEEFHEGLKFLMQQKYEQATSRLAHHEQFDTMDLALAVLGEGARTVLKLMTRDVVSPFPRKYHNPPHTGVYASFVTWSSDAAQRLGNPALQPDYSDARTRSTWIVQEVVPAYYKFWKNESNLVKEEIRRLSFYRMPLTLFGRIKQNRNLPAG</sequence>
<dbReference type="AlphaFoldDB" id="H5SCA9"/>
<dbReference type="InterPro" id="IPR013783">
    <property type="entry name" value="Ig-like_fold"/>
</dbReference>
<proteinExistence type="predicted"/>
<evidence type="ECO:0000313" key="1">
    <source>
        <dbReference type="EMBL" id="BAL53795.1"/>
    </source>
</evidence>
<reference evidence="1" key="1">
    <citation type="journal article" date="2005" name="Environ. Microbiol.">
        <title>Genetic and functional properties of uncultivated thermophilic crenarchaeotes from a subsurface gold mine as revealed by analysis of genome fragments.</title>
        <authorList>
            <person name="Nunoura T."/>
            <person name="Hirayama H."/>
            <person name="Takami H."/>
            <person name="Oida H."/>
            <person name="Nishi S."/>
            <person name="Shimamura S."/>
            <person name="Suzuki Y."/>
            <person name="Inagaki F."/>
            <person name="Takai K."/>
            <person name="Nealson K.H."/>
            <person name="Horikoshi K."/>
        </authorList>
    </citation>
    <scope>NUCLEOTIDE SEQUENCE</scope>
</reference>
<dbReference type="EMBL" id="AP011667">
    <property type="protein sequence ID" value="BAL53795.1"/>
    <property type="molecule type" value="Genomic_DNA"/>
</dbReference>
<evidence type="ECO:0008006" key="2">
    <source>
        <dbReference type="Google" id="ProtNLM"/>
    </source>
</evidence>